<evidence type="ECO:0000256" key="5">
    <source>
        <dbReference type="SAM" id="Phobius"/>
    </source>
</evidence>
<dbReference type="Pfam" id="PF12833">
    <property type="entry name" value="HTH_18"/>
    <property type="match status" value="1"/>
</dbReference>
<evidence type="ECO:0000256" key="2">
    <source>
        <dbReference type="ARBA" id="ARBA00023125"/>
    </source>
</evidence>
<keyword evidence="3" id="KW-0804">Transcription</keyword>
<sequence length="769" mass="87721">MNLLQTLRSRKYLQRILLSFMPVVAILAAASLFLNAVARDQVLSLHNEADRKLLTQINYNIENMNGIVKDLAVSLYNDEELIALKSGDDYRQSILKIERLNHTVAASPYLHAAVFYNGKQHRFFSSLNHDMDSRRLYEALEAYMTSRPELPKLQLIPLDLDGRNDGIDVFAFLIYDGPSLGSVNNNVLILTVKTGWMLDNLKALNRVAERENDVLFVTDSEGRVLISNDRMLPPGLDIKGDLLKRIGLKGKTLDSFIYTNDDRKYKVTYLSKALNNWQIISLQDYDDVQGSVRQMRWTEIAVTVSVALLAVLLSVFFSMRLYKPIGHLLTLVPPGGRVGPQAKDELSLIAANLTEMLGKLKGLEQERASQLNIAKTYHLRSLIGLSESIDESTFLRIREQYGIDIAYPSPIRLALVQMDDVHRLNAEPGSQTESLLYFAIANIGQELLGRSCACEAADMKSGHLVFIVSGSENALETLEESCRELQKMIQSYYRITFTVTLSEIIPDYLRLTQHYNLAIRHANYRMIFGKGALLVPERIRMNEENQSFRIPQELERRLTEGLKSGGPEETEQAISNWIALLRKFSFENMFSALLHLAVTLSNTLGEMNHHNLNPVSINLQAINRRILEKETLEEIEAVLMEVVHEVFEQRQSGRENKNRLLADTVKEIIDKHYADPDLNVQRIADMLKMSSVYLGKVYKEQEGISVVDQINEARLEQARLYLEEQQFTVVEIMEKVGFGNESYFYRLFKRRFGTTPKEYRLKAAIDRST</sequence>
<proteinExistence type="predicted"/>
<keyword evidence="1" id="KW-0805">Transcription regulation</keyword>
<protein>
    <submittedName>
        <fullName evidence="7">Helix-turn-helix domain-containing protein</fullName>
    </submittedName>
</protein>
<evidence type="ECO:0000256" key="4">
    <source>
        <dbReference type="SAM" id="Coils"/>
    </source>
</evidence>
<evidence type="ECO:0000313" key="7">
    <source>
        <dbReference type="EMBL" id="MFD1176963.1"/>
    </source>
</evidence>
<dbReference type="Proteomes" id="UP001597262">
    <property type="component" value="Unassembled WGS sequence"/>
</dbReference>
<accession>A0ABW3RXB6</accession>
<keyword evidence="4" id="KW-0175">Coiled coil</keyword>
<evidence type="ECO:0000256" key="3">
    <source>
        <dbReference type="ARBA" id="ARBA00023163"/>
    </source>
</evidence>
<dbReference type="PROSITE" id="PS01124">
    <property type="entry name" value="HTH_ARAC_FAMILY_2"/>
    <property type="match status" value="1"/>
</dbReference>
<dbReference type="SUPFAM" id="SSF46689">
    <property type="entry name" value="Homeodomain-like"/>
    <property type="match status" value="1"/>
</dbReference>
<evidence type="ECO:0000256" key="1">
    <source>
        <dbReference type="ARBA" id="ARBA00023015"/>
    </source>
</evidence>
<organism evidence="7 8">
    <name type="scientific">Paenibacillus puldeungensis</name>
    <dbReference type="NCBI Taxonomy" id="696536"/>
    <lineage>
        <taxon>Bacteria</taxon>
        <taxon>Bacillati</taxon>
        <taxon>Bacillota</taxon>
        <taxon>Bacilli</taxon>
        <taxon>Bacillales</taxon>
        <taxon>Paenibacillaceae</taxon>
        <taxon>Paenibacillus</taxon>
    </lineage>
</organism>
<feature type="coiled-coil region" evidence="4">
    <location>
        <begin position="468"/>
        <end position="495"/>
    </location>
</feature>
<feature type="transmembrane region" description="Helical" evidence="5">
    <location>
        <begin position="300"/>
        <end position="319"/>
    </location>
</feature>
<keyword evidence="5" id="KW-0812">Transmembrane</keyword>
<keyword evidence="2" id="KW-0238">DNA-binding</keyword>
<reference evidence="8" key="1">
    <citation type="journal article" date="2019" name="Int. J. Syst. Evol. Microbiol.">
        <title>The Global Catalogue of Microorganisms (GCM) 10K type strain sequencing project: providing services to taxonomists for standard genome sequencing and annotation.</title>
        <authorList>
            <consortium name="The Broad Institute Genomics Platform"/>
            <consortium name="The Broad Institute Genome Sequencing Center for Infectious Disease"/>
            <person name="Wu L."/>
            <person name="Ma J."/>
        </authorList>
    </citation>
    <scope>NUCLEOTIDE SEQUENCE [LARGE SCALE GENOMIC DNA]</scope>
    <source>
        <strain evidence="8">CCUG 59189</strain>
    </source>
</reference>
<dbReference type="PANTHER" id="PTHR43280:SF28">
    <property type="entry name" value="HTH-TYPE TRANSCRIPTIONAL ACTIVATOR RHAS"/>
    <property type="match status" value="1"/>
</dbReference>
<gene>
    <name evidence="7" type="ORF">ACFQ3W_11720</name>
</gene>
<dbReference type="Gene3D" id="1.10.10.60">
    <property type="entry name" value="Homeodomain-like"/>
    <property type="match status" value="2"/>
</dbReference>
<keyword evidence="5" id="KW-0472">Membrane</keyword>
<dbReference type="InterPro" id="IPR009057">
    <property type="entry name" value="Homeodomain-like_sf"/>
</dbReference>
<dbReference type="PANTHER" id="PTHR43280">
    <property type="entry name" value="ARAC-FAMILY TRANSCRIPTIONAL REGULATOR"/>
    <property type="match status" value="1"/>
</dbReference>
<dbReference type="InterPro" id="IPR020449">
    <property type="entry name" value="Tscrpt_reg_AraC-type_HTH"/>
</dbReference>
<dbReference type="PRINTS" id="PR00032">
    <property type="entry name" value="HTHARAC"/>
</dbReference>
<keyword evidence="8" id="KW-1185">Reference proteome</keyword>
<evidence type="ECO:0000259" key="6">
    <source>
        <dbReference type="PROSITE" id="PS01124"/>
    </source>
</evidence>
<dbReference type="EMBL" id="JBHTLM010000007">
    <property type="protein sequence ID" value="MFD1176963.1"/>
    <property type="molecule type" value="Genomic_DNA"/>
</dbReference>
<dbReference type="InterPro" id="IPR018060">
    <property type="entry name" value="HTH_AraC"/>
</dbReference>
<feature type="domain" description="HTH araC/xylS-type" evidence="6">
    <location>
        <begin position="663"/>
        <end position="762"/>
    </location>
</feature>
<dbReference type="RefSeq" id="WP_379319412.1">
    <property type="nucleotide sequence ID" value="NZ_JBHTLM010000007.1"/>
</dbReference>
<comment type="caution">
    <text evidence="7">The sequence shown here is derived from an EMBL/GenBank/DDBJ whole genome shotgun (WGS) entry which is preliminary data.</text>
</comment>
<keyword evidence="5" id="KW-1133">Transmembrane helix</keyword>
<dbReference type="SMART" id="SM00342">
    <property type="entry name" value="HTH_ARAC"/>
    <property type="match status" value="1"/>
</dbReference>
<evidence type="ECO:0000313" key="8">
    <source>
        <dbReference type="Proteomes" id="UP001597262"/>
    </source>
</evidence>
<name>A0ABW3RXB6_9BACL</name>